<organism evidence="2 3">
    <name type="scientific">Pythium oligandrum</name>
    <name type="common">Mycoparasitic fungus</name>
    <dbReference type="NCBI Taxonomy" id="41045"/>
    <lineage>
        <taxon>Eukaryota</taxon>
        <taxon>Sar</taxon>
        <taxon>Stramenopiles</taxon>
        <taxon>Oomycota</taxon>
        <taxon>Peronosporomycetes</taxon>
        <taxon>Pythiales</taxon>
        <taxon>Pythiaceae</taxon>
        <taxon>Pythium</taxon>
    </lineage>
</organism>
<feature type="region of interest" description="Disordered" evidence="1">
    <location>
        <begin position="1"/>
        <end position="22"/>
    </location>
</feature>
<reference evidence="2" key="1">
    <citation type="submission" date="2019-03" db="EMBL/GenBank/DDBJ databases">
        <title>Long read genome sequence of the mycoparasitic Pythium oligandrum ATCC 38472 isolated from sugarbeet rhizosphere.</title>
        <authorList>
            <person name="Gaulin E."/>
        </authorList>
    </citation>
    <scope>NUCLEOTIDE SEQUENCE</scope>
    <source>
        <strain evidence="2">ATCC 38472_TT</strain>
    </source>
</reference>
<evidence type="ECO:0000256" key="1">
    <source>
        <dbReference type="SAM" id="MobiDB-lite"/>
    </source>
</evidence>
<protein>
    <submittedName>
        <fullName evidence="2">Uncharacterized protein</fullName>
    </submittedName>
</protein>
<proteinExistence type="predicted"/>
<comment type="caution">
    <text evidence="2">The sequence shown here is derived from an EMBL/GenBank/DDBJ whole genome shotgun (WGS) entry which is preliminary data.</text>
</comment>
<evidence type="ECO:0000313" key="2">
    <source>
        <dbReference type="EMBL" id="TMW66512.1"/>
    </source>
</evidence>
<dbReference type="EMBL" id="SPLM01000036">
    <property type="protein sequence ID" value="TMW66512.1"/>
    <property type="molecule type" value="Genomic_DNA"/>
</dbReference>
<evidence type="ECO:0000313" key="3">
    <source>
        <dbReference type="Proteomes" id="UP000794436"/>
    </source>
</evidence>
<gene>
    <name evidence="2" type="ORF">Poli38472_004277</name>
</gene>
<accession>A0A8K1FP39</accession>
<dbReference type="Proteomes" id="UP000794436">
    <property type="component" value="Unassembled WGS sequence"/>
</dbReference>
<dbReference type="AlphaFoldDB" id="A0A8K1FP39"/>
<feature type="compositionally biased region" description="Polar residues" evidence="1">
    <location>
        <begin position="72"/>
        <end position="82"/>
    </location>
</feature>
<sequence length="161" mass="18311">MDYGEDDYASYEPDPPGTHDHAMLSRQSFKLLKKALASKLTSAKNAVLTRKQSLPNFRASLSAMTSIKNVLPSRTSSAQTYETRSHRSASAPETASGSWYHYEKTPFYNQSRFTTSTSHYPDFWNDNQAEDIYHSTRFSEQSHEGDAYYTYAEASDNQTHL</sequence>
<feature type="region of interest" description="Disordered" evidence="1">
    <location>
        <begin position="72"/>
        <end position="95"/>
    </location>
</feature>
<name>A0A8K1FP39_PYTOL</name>
<keyword evidence="3" id="KW-1185">Reference proteome</keyword>